<proteinExistence type="inferred from homology"/>
<dbReference type="GO" id="GO:0002181">
    <property type="term" value="P:cytoplasmic translation"/>
    <property type="evidence" value="ECO:0007669"/>
    <property type="project" value="TreeGrafter"/>
</dbReference>
<dbReference type="GO" id="GO:0022625">
    <property type="term" value="C:cytosolic large ribosomal subunit"/>
    <property type="evidence" value="ECO:0007669"/>
    <property type="project" value="TreeGrafter"/>
</dbReference>
<evidence type="ECO:0000256" key="6">
    <source>
        <dbReference type="ARBA" id="ARBA00046388"/>
    </source>
</evidence>
<dbReference type="GO" id="GO:0003735">
    <property type="term" value="F:structural constituent of ribosome"/>
    <property type="evidence" value="ECO:0007669"/>
    <property type="project" value="InterPro"/>
</dbReference>
<comment type="subunit">
    <text evidence="6">Component of the large ribosomal subunit. May bind IPO9 with low affinity.</text>
</comment>
<dbReference type="EMBL" id="WVUK01000063">
    <property type="protein sequence ID" value="KAF7489971.1"/>
    <property type="molecule type" value="Genomic_DNA"/>
</dbReference>
<evidence type="ECO:0000256" key="3">
    <source>
        <dbReference type="ARBA" id="ARBA00023274"/>
    </source>
</evidence>
<evidence type="ECO:0000256" key="2">
    <source>
        <dbReference type="ARBA" id="ARBA00022980"/>
    </source>
</evidence>
<sequence length="269" mass="31213">MATKAKKVQSPSSATMADLKTKKKKIQPSKNLEKLKNHKTTRHLWTKLKKTAAKKKIGIEKVMVKRPKFVVKKIGGEKNGGQRKVLQKKMSRYYPTEPIFKKRRSGRICFKHHKRTLKPGLEPGRVLIVLAGRHRGKRVVFLKQLPSGLLLVNGPFIVNKCPLRRMHQQFVIVTSTKLDVSSVKIPEHINDKYFKVKREAKKPSGDSANVFAHQKSAWKPDAQRKADQKEMDKQILAVIRQHKEKKLLFSYLGSYFCLRNRMYPHRMKF</sequence>
<evidence type="ECO:0000313" key="10">
    <source>
        <dbReference type="Proteomes" id="UP000070412"/>
    </source>
</evidence>
<organism evidence="8">
    <name type="scientific">Sarcoptes scabiei</name>
    <name type="common">Itch mite</name>
    <name type="synonym">Acarus scabiei</name>
    <dbReference type="NCBI Taxonomy" id="52283"/>
    <lineage>
        <taxon>Eukaryota</taxon>
        <taxon>Metazoa</taxon>
        <taxon>Ecdysozoa</taxon>
        <taxon>Arthropoda</taxon>
        <taxon>Chelicerata</taxon>
        <taxon>Arachnida</taxon>
        <taxon>Acari</taxon>
        <taxon>Acariformes</taxon>
        <taxon>Sarcoptiformes</taxon>
        <taxon>Astigmata</taxon>
        <taxon>Psoroptidia</taxon>
        <taxon>Sarcoptoidea</taxon>
        <taxon>Sarcoptidae</taxon>
        <taxon>Sarcoptinae</taxon>
        <taxon>Sarcoptes</taxon>
    </lineage>
</organism>
<dbReference type="CDD" id="cd13156">
    <property type="entry name" value="KOW_RPL6"/>
    <property type="match status" value="1"/>
</dbReference>
<dbReference type="Pfam" id="PF01159">
    <property type="entry name" value="Ribosomal_L6e"/>
    <property type="match status" value="1"/>
</dbReference>
<feature type="region of interest" description="Disordered" evidence="7">
    <location>
        <begin position="1"/>
        <end position="37"/>
    </location>
</feature>
<evidence type="ECO:0000313" key="8">
    <source>
        <dbReference type="EMBL" id="KAF7489971.1"/>
    </source>
</evidence>
<reference evidence="8" key="2">
    <citation type="submission" date="2020-01" db="EMBL/GenBank/DDBJ databases">
        <authorList>
            <person name="Korhonen P.K.K."/>
            <person name="Guangxu M.G."/>
            <person name="Wang T.W."/>
            <person name="Stroehlein A.J.S."/>
            <person name="Young N.D."/>
            <person name="Ang C.-S.A."/>
            <person name="Fernando D.W.F."/>
            <person name="Lu H.L."/>
            <person name="Taylor S.T."/>
            <person name="Ehtesham M.E.M."/>
            <person name="Najaraj S.H.N."/>
            <person name="Harsha G.H.G."/>
            <person name="Madugundu A.M."/>
            <person name="Renuse S.R."/>
            <person name="Holt D.H."/>
            <person name="Pandey A.P."/>
            <person name="Papenfuss A.P."/>
            <person name="Gasser R.B.G."/>
            <person name="Fischer K.F."/>
        </authorList>
    </citation>
    <scope>NUCLEOTIDE SEQUENCE</scope>
    <source>
        <strain evidence="8">SSS_KF_BRIS2020</strain>
    </source>
</reference>
<dbReference type="Proteomes" id="UP000070412">
    <property type="component" value="Unassembled WGS sequence"/>
</dbReference>
<evidence type="ECO:0000313" key="9">
    <source>
        <dbReference type="EnsemblMetazoa" id="KAF7489971.1"/>
    </source>
</evidence>
<dbReference type="FunFam" id="2.30.30.30:FF:000014">
    <property type="entry name" value="60S ribosomal protein L6"/>
    <property type="match status" value="1"/>
</dbReference>
<comment type="similarity">
    <text evidence="1">Belongs to the eukaryotic ribosomal protein eL6 family.</text>
</comment>
<dbReference type="AlphaFoldDB" id="A0A834R4L2"/>
<protein>
    <recommendedName>
        <fullName evidence="4">Large ribosomal subunit protein eL6</fullName>
    </recommendedName>
    <alternativeName>
        <fullName evidence="5">60S ribosomal protein L6</fullName>
    </alternativeName>
</protein>
<dbReference type="GO" id="GO:0000027">
    <property type="term" value="P:ribosomal large subunit assembly"/>
    <property type="evidence" value="ECO:0007669"/>
    <property type="project" value="TreeGrafter"/>
</dbReference>
<dbReference type="Gene3D" id="2.30.30.30">
    <property type="match status" value="1"/>
</dbReference>
<dbReference type="PANTHER" id="PTHR10715:SF0">
    <property type="entry name" value="LARGE RIBOSOMAL SUBUNIT PROTEIN EL6"/>
    <property type="match status" value="1"/>
</dbReference>
<evidence type="ECO:0000256" key="1">
    <source>
        <dbReference type="ARBA" id="ARBA00010592"/>
    </source>
</evidence>
<name>A0A834R4L2_SARSC</name>
<dbReference type="OMA" id="KWYNADD"/>
<dbReference type="InterPro" id="IPR008991">
    <property type="entry name" value="Translation_prot_SH3-like_sf"/>
</dbReference>
<dbReference type="InterPro" id="IPR000915">
    <property type="entry name" value="60S_ribosomal_eL6"/>
</dbReference>
<dbReference type="PANTHER" id="PTHR10715">
    <property type="entry name" value="60S RIBOSOMAL PROTEIN L6"/>
    <property type="match status" value="1"/>
</dbReference>
<evidence type="ECO:0000256" key="4">
    <source>
        <dbReference type="ARBA" id="ARBA00035233"/>
    </source>
</evidence>
<keyword evidence="10" id="KW-1185">Reference proteome</keyword>
<gene>
    <name evidence="8" type="ORF">SSS_5938</name>
</gene>
<evidence type="ECO:0000256" key="5">
    <source>
        <dbReference type="ARBA" id="ARBA00035351"/>
    </source>
</evidence>
<dbReference type="InterPro" id="IPR014722">
    <property type="entry name" value="Rib_uL2_dom2"/>
</dbReference>
<dbReference type="EnsemblMetazoa" id="SSS_5938s_mrna">
    <property type="protein sequence ID" value="KAF7489971.1"/>
    <property type="gene ID" value="SSS_5938"/>
</dbReference>
<evidence type="ECO:0000256" key="7">
    <source>
        <dbReference type="SAM" id="MobiDB-lite"/>
    </source>
</evidence>
<reference evidence="10" key="1">
    <citation type="journal article" date="2020" name="PLoS Negl. Trop. Dis.">
        <title>High-quality nuclear genome for Sarcoptes scabiei-A critical resource for a neglected parasite.</title>
        <authorList>
            <person name="Korhonen P.K."/>
            <person name="Gasser R.B."/>
            <person name="Ma G."/>
            <person name="Wang T."/>
            <person name="Stroehlein A.J."/>
            <person name="Young N.D."/>
            <person name="Ang C.S."/>
            <person name="Fernando D.D."/>
            <person name="Lu H.C."/>
            <person name="Taylor S."/>
            <person name="Reynolds S.L."/>
            <person name="Mofiz E."/>
            <person name="Najaraj S.H."/>
            <person name="Gowda H."/>
            <person name="Madugundu A."/>
            <person name="Renuse S."/>
            <person name="Holt D."/>
            <person name="Pandey A."/>
            <person name="Papenfuss A.T."/>
            <person name="Fischer K."/>
        </authorList>
    </citation>
    <scope>NUCLEOTIDE SEQUENCE [LARGE SCALE GENOMIC DNA]</scope>
</reference>
<dbReference type="SUPFAM" id="SSF50104">
    <property type="entry name" value="Translation proteins SH3-like domain"/>
    <property type="match status" value="1"/>
</dbReference>
<accession>A0A834R4L2</accession>
<dbReference type="InterPro" id="IPR041997">
    <property type="entry name" value="Ribosomal_eL6_KOW"/>
</dbReference>
<dbReference type="GO" id="GO:0003723">
    <property type="term" value="F:RNA binding"/>
    <property type="evidence" value="ECO:0007669"/>
    <property type="project" value="TreeGrafter"/>
</dbReference>
<dbReference type="OrthoDB" id="2436667at2759"/>
<keyword evidence="3" id="KW-0687">Ribonucleoprotein</keyword>
<keyword evidence="2 8" id="KW-0689">Ribosomal protein</keyword>
<reference evidence="9" key="3">
    <citation type="submission" date="2022-06" db="UniProtKB">
        <authorList>
            <consortium name="EnsemblMetazoa"/>
        </authorList>
    </citation>
    <scope>IDENTIFICATION</scope>
</reference>